<feature type="compositionally biased region" description="Basic and acidic residues" evidence="1">
    <location>
        <begin position="1"/>
        <end position="13"/>
    </location>
</feature>
<keyword evidence="3" id="KW-1185">Reference proteome</keyword>
<feature type="compositionally biased region" description="Polar residues" evidence="1">
    <location>
        <begin position="366"/>
        <end position="390"/>
    </location>
</feature>
<feature type="compositionally biased region" description="Low complexity" evidence="1">
    <location>
        <begin position="108"/>
        <end position="122"/>
    </location>
</feature>
<feature type="compositionally biased region" description="Low complexity" evidence="1">
    <location>
        <begin position="410"/>
        <end position="439"/>
    </location>
</feature>
<feature type="compositionally biased region" description="Polar residues" evidence="1">
    <location>
        <begin position="440"/>
        <end position="455"/>
    </location>
</feature>
<protein>
    <submittedName>
        <fullName evidence="2">Uncharacterized protein</fullName>
    </submittedName>
</protein>
<dbReference type="Proteomes" id="UP000521872">
    <property type="component" value="Unassembled WGS sequence"/>
</dbReference>
<feature type="compositionally biased region" description="Low complexity" evidence="1">
    <location>
        <begin position="39"/>
        <end position="49"/>
    </location>
</feature>
<comment type="caution">
    <text evidence="2">The sequence shown here is derived from an EMBL/GenBank/DDBJ whole genome shotgun (WGS) entry which is preliminary data.</text>
</comment>
<feature type="compositionally biased region" description="Polar residues" evidence="1">
    <location>
        <begin position="76"/>
        <end position="103"/>
    </location>
</feature>
<feature type="compositionally biased region" description="Polar residues" evidence="1">
    <location>
        <begin position="168"/>
        <end position="198"/>
    </location>
</feature>
<evidence type="ECO:0000256" key="1">
    <source>
        <dbReference type="SAM" id="MobiDB-lite"/>
    </source>
</evidence>
<name>A0A8H4QFB2_9AGAR</name>
<feature type="region of interest" description="Disordered" evidence="1">
    <location>
        <begin position="1"/>
        <end position="740"/>
    </location>
</feature>
<feature type="compositionally biased region" description="Polar residues" evidence="1">
    <location>
        <begin position="598"/>
        <end position="611"/>
    </location>
</feature>
<feature type="compositionally biased region" description="Polar residues" evidence="1">
    <location>
        <begin position="662"/>
        <end position="694"/>
    </location>
</feature>
<sequence length="1053" mass="112655">MSDPRDSRRDVNDASRTGSQRGVVKSTRTPINMDYNPSATTTAARVRTTSNDAEAPHRSKSVPNPAPSSSSAQPKRTMTTMPTPAGTNSSDMRQRTASNSKAQPNAIGGTATATRSTQAATGSERPVQNATEYPASRRTHQEAQIRGREQEDPHSSYLMPPRRPYNPTPASDTRQSTSSFQTEPSSYYSVEDNMSSAGGPSMPMPQHELQPPRMPQPYRQDSIHESEASSDQDLSPEAQYEKLWNAAQTDVHTPPPPMPVPDVGSPPMPAPYLYEERQGDNEAEGQENIEGEEGRRQESRQQTGGLRMPEARRRIPSNDNRYASMPPGEQLGSAFSSRPSPAMPTPSQSTGPSGQSTGPPMPSPGLQTYPTAPETSPTVTAHSRPTSGPGSANIAPLRIHHARPAGTGQATSSNAFSTASNNAASAPPPAAGSAPASSNQSTIGRPQQQTQSTISGLPRPSVHDGRPGVAATPSNSQIHSRPSGTAAASTNTSATNHPGPGRTNYVVPNFGPQKLSPVEPRPPGASAPSIPSGVSASVQRPSHSGSIYPQTNTQGASRPPATTTPASNSAFSASQVGATSRIENQSSTGGQGKMPTSILLNNNNRPQIPNVPQQAPPKPASSFSAGPPSSAAGATHANLSTAAASHTQNHTPQAARPQQAQTETNSFTTQPSKPVTTAPQVQASTSSHSNTHAQSKIEQHSKPAAAPAPAPAPSPAKTPAAASAAIASAPTRPHLHGNPSQMDTQYVNMLLALDDIPALHNIAAQFFTWILLAGFILFPGTFTNLQNDNGTLPDSVRQELLKVVNNLPLIAISTFRLDHWSLARLLPAPAPPSSAIDSQPPSGASDKRCFTHREMLMKFKDVMGLPMDGAGPFVPQLMYKPHTTSDRRRYAEEVLLEDPLYFVCEDPQEYGISLKDALHSRTRRLRDRDQVVFEDRGSSVSIRLEWPGYRQWSRQIPTKDFRSTPQPITMAKLATNVASCVQRFMQDCKAMPMEDDADHRWRIGDGPNDIKLEDLILVSIHHVSLGSWQPQLRLARPLRQSGSCDRSRTGDHD</sequence>
<feature type="compositionally biased region" description="Pro residues" evidence="1">
    <location>
        <begin position="706"/>
        <end position="716"/>
    </location>
</feature>
<feature type="compositionally biased region" description="Low complexity" evidence="1">
    <location>
        <begin position="485"/>
        <end position="496"/>
    </location>
</feature>
<feature type="compositionally biased region" description="Basic and acidic residues" evidence="1">
    <location>
        <begin position="139"/>
        <end position="154"/>
    </location>
</feature>
<reference evidence="2 3" key="1">
    <citation type="submission" date="2019-12" db="EMBL/GenBank/DDBJ databases">
        <authorList>
            <person name="Floudas D."/>
            <person name="Bentzer J."/>
            <person name="Ahren D."/>
            <person name="Johansson T."/>
            <person name="Persson P."/>
            <person name="Tunlid A."/>
        </authorList>
    </citation>
    <scope>NUCLEOTIDE SEQUENCE [LARGE SCALE GENOMIC DNA]</scope>
    <source>
        <strain evidence="2 3">CBS 102.39</strain>
    </source>
</reference>
<evidence type="ECO:0000313" key="3">
    <source>
        <dbReference type="Proteomes" id="UP000521872"/>
    </source>
</evidence>
<feature type="compositionally biased region" description="Low complexity" evidence="1">
    <location>
        <begin position="717"/>
        <end position="731"/>
    </location>
</feature>
<feature type="compositionally biased region" description="Low complexity" evidence="1">
    <location>
        <begin position="61"/>
        <end position="75"/>
    </location>
</feature>
<dbReference type="AlphaFoldDB" id="A0A8H4QFB2"/>
<feature type="compositionally biased region" description="Low complexity" evidence="1">
    <location>
        <begin position="526"/>
        <end position="538"/>
    </location>
</feature>
<feature type="compositionally biased region" description="Low complexity" evidence="1">
    <location>
        <begin position="620"/>
        <end position="634"/>
    </location>
</feature>
<gene>
    <name evidence="2" type="ORF">D9613_010564</name>
</gene>
<feature type="compositionally biased region" description="Acidic residues" evidence="1">
    <location>
        <begin position="281"/>
        <end position="291"/>
    </location>
</feature>
<feature type="compositionally biased region" description="Polar residues" evidence="1">
    <location>
        <begin position="637"/>
        <end position="651"/>
    </location>
</feature>
<feature type="compositionally biased region" description="Low complexity" evidence="1">
    <location>
        <begin position="345"/>
        <end position="358"/>
    </location>
</feature>
<evidence type="ECO:0000313" key="2">
    <source>
        <dbReference type="EMBL" id="KAF4609977.1"/>
    </source>
</evidence>
<accession>A0A8H4QFB2</accession>
<proteinExistence type="predicted"/>
<feature type="compositionally biased region" description="Polar residues" evidence="1">
    <location>
        <begin position="472"/>
        <end position="483"/>
    </location>
</feature>
<feature type="compositionally biased region" description="Pro residues" evidence="1">
    <location>
        <begin position="253"/>
        <end position="270"/>
    </location>
</feature>
<feature type="compositionally biased region" description="Polar residues" evidence="1">
    <location>
        <begin position="14"/>
        <end position="38"/>
    </location>
</feature>
<feature type="compositionally biased region" description="Low complexity" evidence="1">
    <location>
        <begin position="652"/>
        <end position="661"/>
    </location>
</feature>
<dbReference type="EMBL" id="JAACJL010000059">
    <property type="protein sequence ID" value="KAF4609977.1"/>
    <property type="molecule type" value="Genomic_DNA"/>
</dbReference>
<organism evidence="2 3">
    <name type="scientific">Agrocybe pediades</name>
    <dbReference type="NCBI Taxonomy" id="84607"/>
    <lineage>
        <taxon>Eukaryota</taxon>
        <taxon>Fungi</taxon>
        <taxon>Dikarya</taxon>
        <taxon>Basidiomycota</taxon>
        <taxon>Agaricomycotina</taxon>
        <taxon>Agaricomycetes</taxon>
        <taxon>Agaricomycetidae</taxon>
        <taxon>Agaricales</taxon>
        <taxon>Agaricineae</taxon>
        <taxon>Strophariaceae</taxon>
        <taxon>Agrocybe</taxon>
    </lineage>
</organism>
<feature type="compositionally biased region" description="Polar residues" evidence="1">
    <location>
        <begin position="539"/>
        <end position="588"/>
    </location>
</feature>